<keyword evidence="2" id="KW-1133">Transmembrane helix</keyword>
<evidence type="ECO:0000313" key="4">
    <source>
        <dbReference type="Proteomes" id="UP000218934"/>
    </source>
</evidence>
<protein>
    <submittedName>
        <fullName evidence="3">Cbb3-type cytochrome c oxidase subunit 3</fullName>
    </submittedName>
</protein>
<accession>A0A2A4FSM6</accession>
<dbReference type="KEGG" id="rdi:CMV14_05105"/>
<keyword evidence="4" id="KW-1185">Reference proteome</keyword>
<feature type="region of interest" description="Disordered" evidence="1">
    <location>
        <begin position="35"/>
        <end position="54"/>
    </location>
</feature>
<proteinExistence type="predicted"/>
<dbReference type="Proteomes" id="UP000218934">
    <property type="component" value="Unassembled WGS sequence"/>
</dbReference>
<gene>
    <name evidence="3" type="ORF">COO09_19005</name>
</gene>
<organism evidence="3 4">
    <name type="scientific">Rhizorhabdus dicambivorans</name>
    <dbReference type="NCBI Taxonomy" id="1850238"/>
    <lineage>
        <taxon>Bacteria</taxon>
        <taxon>Pseudomonadati</taxon>
        <taxon>Pseudomonadota</taxon>
        <taxon>Alphaproteobacteria</taxon>
        <taxon>Sphingomonadales</taxon>
        <taxon>Sphingomonadaceae</taxon>
        <taxon>Rhizorhabdus</taxon>
    </lineage>
</organism>
<dbReference type="Pfam" id="PF05545">
    <property type="entry name" value="FixQ"/>
    <property type="match status" value="1"/>
</dbReference>
<dbReference type="InterPro" id="IPR008621">
    <property type="entry name" value="Cbb3-typ_cyt_oxidase_comp"/>
</dbReference>
<dbReference type="EMBL" id="NWUF01000024">
    <property type="protein sequence ID" value="PCE40682.1"/>
    <property type="molecule type" value="Genomic_DNA"/>
</dbReference>
<reference evidence="3 4" key="1">
    <citation type="submission" date="2017-09" db="EMBL/GenBank/DDBJ databases">
        <title>The Catabolism of 3,6-Dichlorosalicylic acid is Initiated by the Cytochrome P450 Monooxygenase DsmABC in Rhizorhabdus dicambivorans Ndbn-20.</title>
        <authorList>
            <person name="Na L."/>
        </authorList>
    </citation>
    <scope>NUCLEOTIDE SEQUENCE [LARGE SCALE GENOMIC DNA]</scope>
    <source>
        <strain evidence="3 4">Ndbn-20m</strain>
    </source>
</reference>
<comment type="caution">
    <text evidence="3">The sequence shown here is derived from an EMBL/GenBank/DDBJ whole genome shotgun (WGS) entry which is preliminary data.</text>
</comment>
<keyword evidence="2" id="KW-0472">Membrane</keyword>
<dbReference type="CDD" id="cd01324">
    <property type="entry name" value="cbb3_Oxidase_CcoQ"/>
    <property type="match status" value="1"/>
</dbReference>
<evidence type="ECO:0000313" key="3">
    <source>
        <dbReference type="EMBL" id="PCE40682.1"/>
    </source>
</evidence>
<dbReference type="AlphaFoldDB" id="A0A2A4FSM6"/>
<evidence type="ECO:0000256" key="2">
    <source>
        <dbReference type="SAM" id="Phobius"/>
    </source>
</evidence>
<sequence length="54" mass="6216">MSYDLLRHAADTWGMLFLGLVFLLALWFALRPSARARHGDAAQIPFRDEDPRDD</sequence>
<dbReference type="RefSeq" id="WP_083215877.1">
    <property type="nucleotide sequence ID" value="NZ_CP023449.1"/>
</dbReference>
<keyword evidence="2" id="KW-0812">Transmembrane</keyword>
<feature type="transmembrane region" description="Helical" evidence="2">
    <location>
        <begin position="12"/>
        <end position="30"/>
    </location>
</feature>
<evidence type="ECO:0000256" key="1">
    <source>
        <dbReference type="SAM" id="MobiDB-lite"/>
    </source>
</evidence>
<name>A0A2A4FSM6_9SPHN</name>